<evidence type="ECO:0000256" key="2">
    <source>
        <dbReference type="ARBA" id="ARBA00023125"/>
    </source>
</evidence>
<dbReference type="GO" id="GO:0005829">
    <property type="term" value="C:cytosol"/>
    <property type="evidence" value="ECO:0007669"/>
    <property type="project" value="TreeGrafter"/>
</dbReference>
<dbReference type="PANTHER" id="PTHR47894">
    <property type="entry name" value="HTH-TYPE TRANSCRIPTIONAL REGULATOR GADX"/>
    <property type="match status" value="1"/>
</dbReference>
<dbReference type="InterPro" id="IPR018060">
    <property type="entry name" value="HTH_AraC"/>
</dbReference>
<dbReference type="PANTHER" id="PTHR47894:SF1">
    <property type="entry name" value="HTH-TYPE TRANSCRIPTIONAL REGULATOR VQSM"/>
    <property type="match status" value="1"/>
</dbReference>
<name>A0A1G6VA84_9BACT</name>
<dbReference type="EMBL" id="FNAN01000001">
    <property type="protein sequence ID" value="SDD50502.1"/>
    <property type="molecule type" value="Genomic_DNA"/>
</dbReference>
<evidence type="ECO:0000313" key="6">
    <source>
        <dbReference type="Proteomes" id="UP000198748"/>
    </source>
</evidence>
<reference evidence="6" key="1">
    <citation type="submission" date="2016-10" db="EMBL/GenBank/DDBJ databases">
        <authorList>
            <person name="Varghese N."/>
            <person name="Submissions S."/>
        </authorList>
    </citation>
    <scope>NUCLEOTIDE SEQUENCE [LARGE SCALE GENOMIC DNA]</scope>
    <source>
        <strain evidence="6">DSM 25329</strain>
    </source>
</reference>
<dbReference type="PROSITE" id="PS01124">
    <property type="entry name" value="HTH_ARAC_FAMILY_2"/>
    <property type="match status" value="1"/>
</dbReference>
<keyword evidence="6" id="KW-1185">Reference proteome</keyword>
<dbReference type="RefSeq" id="WP_090145801.1">
    <property type="nucleotide sequence ID" value="NZ_FNAN01000001.1"/>
</dbReference>
<gene>
    <name evidence="5" type="ORF">SAMN04487996_101187</name>
</gene>
<dbReference type="SMART" id="SM00342">
    <property type="entry name" value="HTH_ARAC"/>
    <property type="match status" value="1"/>
</dbReference>
<dbReference type="InterPro" id="IPR032687">
    <property type="entry name" value="AraC-type_N"/>
</dbReference>
<dbReference type="Pfam" id="PF12625">
    <property type="entry name" value="Arabinose_bd"/>
    <property type="match status" value="1"/>
</dbReference>
<dbReference type="STRING" id="659014.SAMN04487996_101187"/>
<evidence type="ECO:0000256" key="1">
    <source>
        <dbReference type="ARBA" id="ARBA00023015"/>
    </source>
</evidence>
<keyword evidence="1" id="KW-0805">Transcription regulation</keyword>
<feature type="domain" description="HTH araC/xylS-type" evidence="4">
    <location>
        <begin position="236"/>
        <end position="334"/>
    </location>
</feature>
<evidence type="ECO:0000259" key="4">
    <source>
        <dbReference type="PROSITE" id="PS01124"/>
    </source>
</evidence>
<dbReference type="AlphaFoldDB" id="A0A1G6VA84"/>
<dbReference type="SUPFAM" id="SSF46689">
    <property type="entry name" value="Homeodomain-like"/>
    <property type="match status" value="1"/>
</dbReference>
<sequence>MYGTARVLRYIVYSAVEKGADLGRLCAAMGIRPGELNEAEKRLEGLKPIIGLWTEVLASTGDPAFGLRIGHTNNPAIFGALGYLMQSCRNIREAYSEVVKFQQTVSGWVSYEVVFGKELELIFKVHPLWEQASPETARQAVEMAIGGVLNYFYILTGTKRYPLRAELAYQSPLPRSEYEQLLKCPVSFGKAQNRVILEGNLAEMPLISADESLYASFAKILRDKCAASGQSARFSEQVKTVITRDFGGKIPALEIIAAHMNLSDRSFQRRLQQDGETYRSLGASMKKELAVNLLQNTNATVHAISEVLGYTEPSAFHRAFKNWTQTSPAQTKHLPG</sequence>
<dbReference type="Proteomes" id="UP000198748">
    <property type="component" value="Unassembled WGS sequence"/>
</dbReference>
<keyword evidence="3" id="KW-0804">Transcription</keyword>
<evidence type="ECO:0000313" key="5">
    <source>
        <dbReference type="EMBL" id="SDD50502.1"/>
    </source>
</evidence>
<evidence type="ECO:0000256" key="3">
    <source>
        <dbReference type="ARBA" id="ARBA00023163"/>
    </source>
</evidence>
<proteinExistence type="predicted"/>
<dbReference type="OrthoDB" id="5582699at2"/>
<protein>
    <submittedName>
        <fullName evidence="5">Helix-turn-helix domain-containing protein</fullName>
    </submittedName>
</protein>
<dbReference type="Gene3D" id="1.10.10.60">
    <property type="entry name" value="Homeodomain-like"/>
    <property type="match status" value="1"/>
</dbReference>
<accession>A0A1G6VA84</accession>
<organism evidence="5 6">
    <name type="scientific">Dyadobacter soli</name>
    <dbReference type="NCBI Taxonomy" id="659014"/>
    <lineage>
        <taxon>Bacteria</taxon>
        <taxon>Pseudomonadati</taxon>
        <taxon>Bacteroidota</taxon>
        <taxon>Cytophagia</taxon>
        <taxon>Cytophagales</taxon>
        <taxon>Spirosomataceae</taxon>
        <taxon>Dyadobacter</taxon>
    </lineage>
</organism>
<dbReference type="GO" id="GO:0000976">
    <property type="term" value="F:transcription cis-regulatory region binding"/>
    <property type="evidence" value="ECO:0007669"/>
    <property type="project" value="TreeGrafter"/>
</dbReference>
<dbReference type="InterPro" id="IPR009057">
    <property type="entry name" value="Homeodomain-like_sf"/>
</dbReference>
<dbReference type="Pfam" id="PF12833">
    <property type="entry name" value="HTH_18"/>
    <property type="match status" value="1"/>
</dbReference>
<dbReference type="GO" id="GO:0003700">
    <property type="term" value="F:DNA-binding transcription factor activity"/>
    <property type="evidence" value="ECO:0007669"/>
    <property type="project" value="InterPro"/>
</dbReference>
<keyword evidence="2" id="KW-0238">DNA-binding</keyword>